<dbReference type="Proteomes" id="UP001174691">
    <property type="component" value="Unassembled WGS sequence"/>
</dbReference>
<evidence type="ECO:0000259" key="3">
    <source>
        <dbReference type="Pfam" id="PF07971"/>
    </source>
</evidence>
<dbReference type="InterPro" id="IPR005887">
    <property type="entry name" value="GH92_a_mannosidase_put"/>
</dbReference>
<dbReference type="NCBIfam" id="TIGR01180">
    <property type="entry name" value="aman2_put"/>
    <property type="match status" value="1"/>
</dbReference>
<evidence type="ECO:0000313" key="5">
    <source>
        <dbReference type="EMBL" id="KAJ9151031.1"/>
    </source>
</evidence>
<feature type="chain" id="PRO_5041206562" evidence="2">
    <location>
        <begin position="18"/>
        <end position="795"/>
    </location>
</feature>
<dbReference type="FunFam" id="1.20.1610.10:FF:000002">
    <property type="entry name" value="Alpha-1,2-mannosidase family protein"/>
    <property type="match status" value="1"/>
</dbReference>
<dbReference type="Gene3D" id="1.20.1050.60">
    <property type="entry name" value="alpha-1,2-mannosidase"/>
    <property type="match status" value="1"/>
</dbReference>
<dbReference type="Gene3D" id="3.30.2080.10">
    <property type="entry name" value="GH92 mannosidase domain"/>
    <property type="match status" value="1"/>
</dbReference>
<dbReference type="Pfam" id="PF07971">
    <property type="entry name" value="Glyco_hydro_92"/>
    <property type="match status" value="1"/>
</dbReference>
<dbReference type="InterPro" id="IPR012939">
    <property type="entry name" value="Glyco_hydro_92"/>
</dbReference>
<dbReference type="GO" id="GO:0006516">
    <property type="term" value="P:glycoprotein catabolic process"/>
    <property type="evidence" value="ECO:0007669"/>
    <property type="project" value="TreeGrafter"/>
</dbReference>
<keyword evidence="6" id="KW-1185">Reference proteome</keyword>
<dbReference type="Gene3D" id="1.20.1610.10">
    <property type="entry name" value="alpha-1,2-mannosidases domains"/>
    <property type="match status" value="1"/>
</dbReference>
<evidence type="ECO:0000313" key="6">
    <source>
        <dbReference type="Proteomes" id="UP001174691"/>
    </source>
</evidence>
<evidence type="ECO:0000256" key="1">
    <source>
        <dbReference type="SAM" id="MobiDB-lite"/>
    </source>
</evidence>
<dbReference type="PANTHER" id="PTHR12143">
    <property type="entry name" value="PEPTIDE N-GLYCANASE PNGASE -RELATED"/>
    <property type="match status" value="1"/>
</dbReference>
<feature type="signal peptide" evidence="2">
    <location>
        <begin position="1"/>
        <end position="17"/>
    </location>
</feature>
<gene>
    <name evidence="5" type="ORF">NKR19_g5065</name>
</gene>
<evidence type="ECO:0000259" key="4">
    <source>
        <dbReference type="Pfam" id="PF17678"/>
    </source>
</evidence>
<sequence>MALLAASILSLIPFSSAAFDPIPLINPLIGSQNGGNVFAGASRPYGLAKAVADVDPSVSNAGGFATDSGARVTGFSAAHDSGTGGNPSLGNFPLFPQVCPRDELNACQFRIGDRKVGWKANSVQARPGYFGLELETGVKADMAVADRTAVMRFEFPAAPAGNGTGKWNTTAQEEHALVLLDLTDLWQSRQNASISVDPLTGRMKGNGTFLPSFGAGSYIMHFCVDFFGADVFDSGVWVNNRAGTEPKELYVTRGFNLFFIEAGGFVRFKNVVNDTVTARVGLSFISSEQACRSAEREVPDPLGGFDGLVEDAQDAWREKLNPVSVVPGEGVSDDLQVSFWSGLYRTMMSPQNYTGENPKWDSGIPYFDSFYCIWDSFRVQHPLLTIIDPAAQTQMMNSLLDIYKNEGWLPDCHMSLCMGWTQGGSNADVVLVDAFVKNLTGIDWNLALEAVIKDAEVEPLEWSYHGRGGLQSWKKLDYIPYLDFDPVGFGTNSRSISRTLEYAYDDFCLATLGQGLGKSEVYDKYIARSTNWRNLWKADQNSFINGTDTGFTGFFQPRYQNGTWGYQDPIACSSLAGFCSLTSNPSETFEASIWQYQFIVPQSISTLVTLLGGEEDFIRRLDFFHESGLADISNEPVFLTVYLYHYAGRPGLSAKRIHTHIPASFNTTNGGLPGNDDSGAMGSFLFFGMIGLFPVAGQNVYLINPPFFQQIAVTSPATGKTATIKIVEGFDASYANLFIQSVNVNGQPWTKSWIGHEFFTEGWTLELVLGPEESGWGNKAEDRPPSWTGGEMSLS</sequence>
<comment type="caution">
    <text evidence="5">The sequence shown here is derived from an EMBL/GenBank/DDBJ whole genome shotgun (WGS) entry which is preliminary data.</text>
</comment>
<evidence type="ECO:0000256" key="2">
    <source>
        <dbReference type="SAM" id="SignalP"/>
    </source>
</evidence>
<name>A0AA38RJR9_9PEZI</name>
<dbReference type="FunFam" id="1.20.1050.60:FF:000002">
    <property type="entry name" value="Glycosyl hydrolase family 92"/>
    <property type="match status" value="1"/>
</dbReference>
<dbReference type="AlphaFoldDB" id="A0AA38RJR9"/>
<proteinExistence type="predicted"/>
<organism evidence="5 6">
    <name type="scientific">Coniochaeta hoffmannii</name>
    <dbReference type="NCBI Taxonomy" id="91930"/>
    <lineage>
        <taxon>Eukaryota</taxon>
        <taxon>Fungi</taxon>
        <taxon>Dikarya</taxon>
        <taxon>Ascomycota</taxon>
        <taxon>Pezizomycotina</taxon>
        <taxon>Sordariomycetes</taxon>
        <taxon>Sordariomycetidae</taxon>
        <taxon>Coniochaetales</taxon>
        <taxon>Coniochaetaceae</taxon>
        <taxon>Coniochaeta</taxon>
    </lineage>
</organism>
<keyword evidence="2" id="KW-0732">Signal</keyword>
<dbReference type="Gene3D" id="2.70.98.10">
    <property type="match status" value="1"/>
</dbReference>
<feature type="region of interest" description="Disordered" evidence="1">
    <location>
        <begin position="774"/>
        <end position="795"/>
    </location>
</feature>
<keyword evidence="5" id="KW-0378">Hydrolase</keyword>
<protein>
    <submittedName>
        <fullName evidence="5">Glycoside hydrolase family 92 protein</fullName>
    </submittedName>
</protein>
<dbReference type="GO" id="GO:0005975">
    <property type="term" value="P:carbohydrate metabolic process"/>
    <property type="evidence" value="ECO:0007669"/>
    <property type="project" value="InterPro"/>
</dbReference>
<dbReference type="InterPro" id="IPR014718">
    <property type="entry name" value="GH-type_carb-bd"/>
</dbReference>
<dbReference type="InterPro" id="IPR050883">
    <property type="entry name" value="PNGase"/>
</dbReference>
<dbReference type="PANTHER" id="PTHR12143:SF23">
    <property type="entry name" value="PUTATIVE-RELATED"/>
    <property type="match status" value="1"/>
</dbReference>
<dbReference type="EMBL" id="JANBVN010000067">
    <property type="protein sequence ID" value="KAJ9151031.1"/>
    <property type="molecule type" value="Genomic_DNA"/>
</dbReference>
<feature type="domain" description="Glycosyl hydrolase family 92" evidence="3">
    <location>
        <begin position="289"/>
        <end position="770"/>
    </location>
</feature>
<dbReference type="InterPro" id="IPR008928">
    <property type="entry name" value="6-hairpin_glycosidase_sf"/>
</dbReference>
<dbReference type="GO" id="GO:0005634">
    <property type="term" value="C:nucleus"/>
    <property type="evidence" value="ECO:0007669"/>
    <property type="project" value="TreeGrafter"/>
</dbReference>
<dbReference type="FunFam" id="2.70.98.10:FF:000010">
    <property type="entry name" value="Alpha-1,2-mannosidase family protein"/>
    <property type="match status" value="1"/>
</dbReference>
<accession>A0AA38RJR9</accession>
<dbReference type="Pfam" id="PF17678">
    <property type="entry name" value="Glyco_hydro_92N"/>
    <property type="match status" value="1"/>
</dbReference>
<dbReference type="GO" id="GO:0005829">
    <property type="term" value="C:cytosol"/>
    <property type="evidence" value="ECO:0007669"/>
    <property type="project" value="TreeGrafter"/>
</dbReference>
<reference evidence="5" key="1">
    <citation type="submission" date="2022-07" db="EMBL/GenBank/DDBJ databases">
        <title>Fungi with potential for degradation of polypropylene.</title>
        <authorList>
            <person name="Gostincar C."/>
        </authorList>
    </citation>
    <scope>NUCLEOTIDE SEQUENCE</scope>
    <source>
        <strain evidence="5">EXF-13287</strain>
    </source>
</reference>
<feature type="domain" description="Glycosyl hydrolase family 92 N-terminal" evidence="4">
    <location>
        <begin position="25"/>
        <end position="283"/>
    </location>
</feature>
<dbReference type="SUPFAM" id="SSF48208">
    <property type="entry name" value="Six-hairpin glycosidases"/>
    <property type="match status" value="1"/>
</dbReference>
<dbReference type="FunFam" id="3.30.2080.10:FF:000001">
    <property type="entry name" value="Alpha-1,2-mannosidase subfamily"/>
    <property type="match status" value="1"/>
</dbReference>
<dbReference type="InterPro" id="IPR041371">
    <property type="entry name" value="GH92_N"/>
</dbReference>
<dbReference type="GO" id="GO:0000224">
    <property type="term" value="F:peptide-N4-(N-acetyl-beta-glucosaminyl)asparagine amidase activity"/>
    <property type="evidence" value="ECO:0007669"/>
    <property type="project" value="TreeGrafter"/>
</dbReference>
<dbReference type="GO" id="GO:0030246">
    <property type="term" value="F:carbohydrate binding"/>
    <property type="evidence" value="ECO:0007669"/>
    <property type="project" value="InterPro"/>
</dbReference>